<dbReference type="InterPro" id="IPR006311">
    <property type="entry name" value="TAT_signal"/>
</dbReference>
<dbReference type="RefSeq" id="WP_008417953.1">
    <property type="nucleotide sequence ID" value="NC_014297.1"/>
</dbReference>
<sequence length="222" mass="23999">MSEHPSEQRDRTGDRDDLSSERVDTSRRNFMISAGTAATMMGGGYAAQEHLREAMRDEPAKGGKVRHFDVHAVEVDIVYNAFGVHQPNGTMYVLEENGQLTATVHEPSDMAPEGVVEMLSDTTIEVVNAPIVEPVEAVEDGVDDASEDPDEVDVDDPLAEPMTPSLDGEQLNGFAGAELMVDTPTMDEPANSGTLIEDVTVDEGTVTLEWADESTTTFTNVE</sequence>
<feature type="compositionally biased region" description="Basic and acidic residues" evidence="1">
    <location>
        <begin position="1"/>
        <end position="27"/>
    </location>
</feature>
<name>D8J7Y4_HALJB</name>
<dbReference type="HOGENOM" id="CLU_1242997_0_0_2"/>
<reference evidence="2 4" key="1">
    <citation type="journal article" date="2010" name="J. Bacteriol.">
        <title>Complete genome sequence of Halalkalicoccus jeotgali B3(T), an extremely halophilic archaeon.</title>
        <authorList>
            <person name="Roh S.W."/>
            <person name="Nam Y.D."/>
            <person name="Nam S.H."/>
            <person name="Choi S.H."/>
            <person name="Park H.S."/>
            <person name="Bae J.W."/>
        </authorList>
    </citation>
    <scope>NUCLEOTIDE SEQUENCE [LARGE SCALE GENOMIC DNA]</scope>
    <source>
        <strain evidence="2">B3</strain>
        <strain evidence="4">DSM 18796 / CECT 7217 / JCM 14584 / KCTC 4019 / B3</strain>
    </source>
</reference>
<accession>D8J7Y4</accession>
<dbReference type="Proteomes" id="UP000011645">
    <property type="component" value="Unassembled WGS sequence"/>
</dbReference>
<keyword evidence="5" id="KW-1185">Reference proteome</keyword>
<dbReference type="PROSITE" id="PS51318">
    <property type="entry name" value="TAT"/>
    <property type="match status" value="1"/>
</dbReference>
<feature type="region of interest" description="Disordered" evidence="1">
    <location>
        <begin position="1"/>
        <end position="28"/>
    </location>
</feature>
<dbReference type="AlphaFoldDB" id="D8J7Y4"/>
<dbReference type="EMBL" id="CP002062">
    <property type="protein sequence ID" value="ADJ14097.1"/>
    <property type="molecule type" value="Genomic_DNA"/>
</dbReference>
<dbReference type="OrthoDB" id="202198at2157"/>
<reference evidence="3 5" key="2">
    <citation type="journal article" date="2014" name="PLoS Genet.">
        <title>Phylogenetically driven sequencing of extremely halophilic archaea reveals strategies for static and dynamic osmo-response.</title>
        <authorList>
            <person name="Becker E.A."/>
            <person name="Seitzer P.M."/>
            <person name="Tritt A."/>
            <person name="Larsen D."/>
            <person name="Krusor M."/>
            <person name="Yao A.I."/>
            <person name="Wu D."/>
            <person name="Madern D."/>
            <person name="Eisen J.A."/>
            <person name="Darling A.E."/>
            <person name="Facciotti M.T."/>
        </authorList>
    </citation>
    <scope>NUCLEOTIDE SEQUENCE [LARGE SCALE GENOMIC DNA]</scope>
    <source>
        <strain evidence="3">B3</strain>
        <strain evidence="5">DSM 18796 / CECT 7217 / JCM 14584 / KCTC 4019 / B3</strain>
    </source>
</reference>
<evidence type="ECO:0000313" key="5">
    <source>
        <dbReference type="Proteomes" id="UP000011645"/>
    </source>
</evidence>
<evidence type="ECO:0000313" key="4">
    <source>
        <dbReference type="Proteomes" id="UP000000390"/>
    </source>
</evidence>
<gene>
    <name evidence="2" type="ordered locus">HacjB3_03530</name>
    <name evidence="3" type="ORF">C497_15772</name>
</gene>
<dbReference type="GeneID" id="9418504"/>
<dbReference type="KEGG" id="hje:HacjB3_03530"/>
<organism evidence="2 4">
    <name type="scientific">Halalkalicoccus jeotgali (strain DSM 18796 / CECT 7217 / JCM 14584 / KCTC 4019 / B3)</name>
    <dbReference type="NCBI Taxonomy" id="795797"/>
    <lineage>
        <taxon>Archaea</taxon>
        <taxon>Methanobacteriati</taxon>
        <taxon>Methanobacteriota</taxon>
        <taxon>Stenosarchaea group</taxon>
        <taxon>Halobacteria</taxon>
        <taxon>Halobacteriales</taxon>
        <taxon>Halococcaceae</taxon>
        <taxon>Halalkalicoccus</taxon>
    </lineage>
</organism>
<evidence type="ECO:0000256" key="1">
    <source>
        <dbReference type="SAM" id="MobiDB-lite"/>
    </source>
</evidence>
<dbReference type="PATRIC" id="fig|795797.18.peg.707"/>
<proteinExistence type="predicted"/>
<evidence type="ECO:0000313" key="3">
    <source>
        <dbReference type="EMBL" id="ELY34473.1"/>
    </source>
</evidence>
<protein>
    <submittedName>
        <fullName evidence="2">Uncharacterized protein</fullName>
    </submittedName>
</protein>
<evidence type="ECO:0000313" key="2">
    <source>
        <dbReference type="EMBL" id="ADJ14097.1"/>
    </source>
</evidence>
<dbReference type="Proteomes" id="UP000000390">
    <property type="component" value="Chromosome"/>
</dbReference>
<dbReference type="EMBL" id="AOHV01000041">
    <property type="protein sequence ID" value="ELY34473.1"/>
    <property type="molecule type" value="Genomic_DNA"/>
</dbReference>